<dbReference type="Gene3D" id="1.10.10.10">
    <property type="entry name" value="Winged helix-like DNA-binding domain superfamily/Winged helix DNA-binding domain"/>
    <property type="match status" value="1"/>
</dbReference>
<dbReference type="SMR" id="A0A1H6A296"/>
<accession>A0A1I1YER6</accession>
<dbReference type="PANTHER" id="PTHR30126">
    <property type="entry name" value="HTH-TYPE TRANSCRIPTIONAL REGULATOR"/>
    <property type="match status" value="1"/>
</dbReference>
<comment type="similarity">
    <text evidence="1">Belongs to the LysR transcriptional regulatory family.</text>
</comment>
<dbReference type="InterPro" id="IPR036390">
    <property type="entry name" value="WH_DNA-bd_sf"/>
</dbReference>
<evidence type="ECO:0000313" key="6">
    <source>
        <dbReference type="EMBL" id="SEG42530.1"/>
    </source>
</evidence>
<evidence type="ECO:0000259" key="5">
    <source>
        <dbReference type="PROSITE" id="PS50931"/>
    </source>
</evidence>
<dbReference type="RefSeq" id="WP_093355684.1">
    <property type="nucleotide sequence ID" value="NZ_FNVB01000003.1"/>
</dbReference>
<accession>A0A1H6A296</accession>
<gene>
    <name evidence="6" type="ORF">SAMN02982929_02105</name>
    <name evidence="7" type="ORF">SAMN05216506_109167</name>
</gene>
<dbReference type="PANTHER" id="PTHR30126:SF40">
    <property type="entry name" value="HTH-TYPE TRANSCRIPTIONAL REGULATOR GLTR"/>
    <property type="match status" value="1"/>
</dbReference>
<dbReference type="Gene3D" id="3.40.190.290">
    <property type="match status" value="1"/>
</dbReference>
<evidence type="ECO:0000313" key="7">
    <source>
        <dbReference type="EMBL" id="SFE18077.1"/>
    </source>
</evidence>
<proteinExistence type="inferred from homology"/>
<keyword evidence="8" id="KW-1185">Reference proteome</keyword>
<dbReference type="EMBL" id="FOME01000009">
    <property type="protein sequence ID" value="SFE18077.1"/>
    <property type="molecule type" value="Genomic_DNA"/>
</dbReference>
<sequence>MELSDLRIFAAVARAGGITRAAAELHTVQSSVSARVAGLERELGAALLRRHARGVTLTAAGEQFLDRARRIIALADEAVRIVRDETPRGPLRIGAMETTAGIRLPPVLEAYTAAWPEVDLSVLTGPTDSLVAQVKDHALDGALVAGPVDDQELHEEEIFTEELAIVTAVRHRDLDQALHTPRLLVFRAGCSYRRRLESVARTRGVEPKILEYGSAEGILGCVAADLGITMLPRELVDRSGLRHRLRLHSATPVPTVFIRRHDAHVTTALKEFTRHLRETPSTEKTTPRIAS</sequence>
<evidence type="ECO:0000256" key="1">
    <source>
        <dbReference type="ARBA" id="ARBA00009437"/>
    </source>
</evidence>
<dbReference type="EMBL" id="FNVB01000003">
    <property type="protein sequence ID" value="SEG42530.1"/>
    <property type="molecule type" value="Genomic_DNA"/>
</dbReference>
<evidence type="ECO:0000256" key="4">
    <source>
        <dbReference type="ARBA" id="ARBA00023163"/>
    </source>
</evidence>
<dbReference type="FunFam" id="1.10.10.10:FF:000001">
    <property type="entry name" value="LysR family transcriptional regulator"/>
    <property type="match status" value="1"/>
</dbReference>
<dbReference type="Pfam" id="PF03466">
    <property type="entry name" value="LysR_substrate"/>
    <property type="match status" value="1"/>
</dbReference>
<name>A0A1H6A296_9PSEU</name>
<evidence type="ECO:0000256" key="3">
    <source>
        <dbReference type="ARBA" id="ARBA00023125"/>
    </source>
</evidence>
<dbReference type="Pfam" id="PF00126">
    <property type="entry name" value="HTH_1"/>
    <property type="match status" value="1"/>
</dbReference>
<dbReference type="PROSITE" id="PS50931">
    <property type="entry name" value="HTH_LYSR"/>
    <property type="match status" value="1"/>
</dbReference>
<evidence type="ECO:0000256" key="2">
    <source>
        <dbReference type="ARBA" id="ARBA00023015"/>
    </source>
</evidence>
<reference evidence="6" key="1">
    <citation type="submission" date="2016-10" db="EMBL/GenBank/DDBJ databases">
        <authorList>
            <person name="de Groot N.N."/>
        </authorList>
    </citation>
    <scope>NUCLEOTIDE SEQUENCE [LARGE SCALE GENOMIC DNA]</scope>
    <source>
        <strain evidence="6">ATCC 20501</strain>
    </source>
</reference>
<dbReference type="InterPro" id="IPR036388">
    <property type="entry name" value="WH-like_DNA-bd_sf"/>
</dbReference>
<evidence type="ECO:0000313" key="8">
    <source>
        <dbReference type="Proteomes" id="UP000199690"/>
    </source>
</evidence>
<feature type="domain" description="HTH lysR-type" evidence="5">
    <location>
        <begin position="1"/>
        <end position="58"/>
    </location>
</feature>
<reference evidence="8 9" key="2">
    <citation type="submission" date="2016-10" db="EMBL/GenBank/DDBJ databases">
        <authorList>
            <person name="Varghese N."/>
            <person name="Submissions S."/>
        </authorList>
    </citation>
    <scope>NUCLEOTIDE SEQUENCE [LARGE SCALE GENOMIC DNA]</scope>
    <source>
        <strain evidence="9">ATCC 20501</strain>
        <strain evidence="7 8">CGMCC 4.3529</strain>
    </source>
</reference>
<dbReference type="SUPFAM" id="SSF53850">
    <property type="entry name" value="Periplasmic binding protein-like II"/>
    <property type="match status" value="1"/>
</dbReference>
<dbReference type="Proteomes" id="UP000199690">
    <property type="component" value="Unassembled WGS sequence"/>
</dbReference>
<keyword evidence="3 6" id="KW-0238">DNA-binding</keyword>
<protein>
    <submittedName>
        <fullName evidence="6">DNA-binding transcriptional regulator, LysR family</fullName>
    </submittedName>
</protein>
<keyword evidence="4" id="KW-0804">Transcription</keyword>
<dbReference type="AlphaFoldDB" id="A0A1H6A296"/>
<dbReference type="InterPro" id="IPR000847">
    <property type="entry name" value="LysR_HTH_N"/>
</dbReference>
<organism evidence="6 9">
    <name type="scientific">Saccharopolyspora kobensis</name>
    <dbReference type="NCBI Taxonomy" id="146035"/>
    <lineage>
        <taxon>Bacteria</taxon>
        <taxon>Bacillati</taxon>
        <taxon>Actinomycetota</taxon>
        <taxon>Actinomycetes</taxon>
        <taxon>Pseudonocardiales</taxon>
        <taxon>Pseudonocardiaceae</taxon>
        <taxon>Saccharopolyspora</taxon>
    </lineage>
</organism>
<dbReference type="GO" id="GO:0003700">
    <property type="term" value="F:DNA-binding transcription factor activity"/>
    <property type="evidence" value="ECO:0007669"/>
    <property type="project" value="InterPro"/>
</dbReference>
<dbReference type="PRINTS" id="PR00039">
    <property type="entry name" value="HTHLYSR"/>
</dbReference>
<dbReference type="InterPro" id="IPR005119">
    <property type="entry name" value="LysR_subst-bd"/>
</dbReference>
<evidence type="ECO:0000313" key="9">
    <source>
        <dbReference type="Proteomes" id="UP000236729"/>
    </source>
</evidence>
<dbReference type="GO" id="GO:0000976">
    <property type="term" value="F:transcription cis-regulatory region binding"/>
    <property type="evidence" value="ECO:0007669"/>
    <property type="project" value="TreeGrafter"/>
</dbReference>
<keyword evidence="2" id="KW-0805">Transcription regulation</keyword>
<dbReference type="SUPFAM" id="SSF46785">
    <property type="entry name" value="Winged helix' DNA-binding domain"/>
    <property type="match status" value="1"/>
</dbReference>
<dbReference type="Proteomes" id="UP000236729">
    <property type="component" value="Unassembled WGS sequence"/>
</dbReference>